<dbReference type="EMBL" id="JBHTNF010000001">
    <property type="protein sequence ID" value="MFD1326875.1"/>
    <property type="molecule type" value="Genomic_DNA"/>
</dbReference>
<dbReference type="NCBIfam" id="TIGR00608">
    <property type="entry name" value="radc"/>
    <property type="match status" value="1"/>
</dbReference>
<dbReference type="InterPro" id="IPR037518">
    <property type="entry name" value="MPN"/>
</dbReference>
<proteinExistence type="inferred from homology"/>
<evidence type="ECO:0000256" key="3">
    <source>
        <dbReference type="ARBA" id="ARBA00022801"/>
    </source>
</evidence>
<organism evidence="9 10">
    <name type="scientific">Mycoplana ramosa</name>
    <name type="common">Mycoplana bullata</name>
    <dbReference type="NCBI Taxonomy" id="40837"/>
    <lineage>
        <taxon>Bacteria</taxon>
        <taxon>Pseudomonadati</taxon>
        <taxon>Pseudomonadota</taxon>
        <taxon>Alphaproteobacteria</taxon>
        <taxon>Hyphomicrobiales</taxon>
        <taxon>Rhizobiaceae</taxon>
        <taxon>Mycoplana</taxon>
    </lineage>
</organism>
<name>A0ABW3YRE6_MYCRA</name>
<dbReference type="Pfam" id="PF04002">
    <property type="entry name" value="RadC"/>
    <property type="match status" value="1"/>
</dbReference>
<feature type="region of interest" description="Disordered" evidence="7">
    <location>
        <begin position="1"/>
        <end position="20"/>
    </location>
</feature>
<evidence type="ECO:0000256" key="4">
    <source>
        <dbReference type="ARBA" id="ARBA00022833"/>
    </source>
</evidence>
<keyword evidence="4" id="KW-0862">Zinc</keyword>
<keyword evidence="2" id="KW-0479">Metal-binding</keyword>
<keyword evidence="5" id="KW-0482">Metalloprotease</keyword>
<dbReference type="PROSITE" id="PS01302">
    <property type="entry name" value="UPF0758"/>
    <property type="match status" value="1"/>
</dbReference>
<dbReference type="PANTHER" id="PTHR30471">
    <property type="entry name" value="DNA REPAIR PROTEIN RADC"/>
    <property type="match status" value="1"/>
</dbReference>
<evidence type="ECO:0000256" key="1">
    <source>
        <dbReference type="ARBA" id="ARBA00022670"/>
    </source>
</evidence>
<dbReference type="InterPro" id="IPR010994">
    <property type="entry name" value="RuvA_2-like"/>
</dbReference>
<dbReference type="SUPFAM" id="SSF102712">
    <property type="entry name" value="JAB1/MPN domain"/>
    <property type="match status" value="1"/>
</dbReference>
<evidence type="ECO:0000313" key="10">
    <source>
        <dbReference type="Proteomes" id="UP001597173"/>
    </source>
</evidence>
<evidence type="ECO:0000256" key="2">
    <source>
        <dbReference type="ARBA" id="ARBA00022723"/>
    </source>
</evidence>
<dbReference type="InterPro" id="IPR025657">
    <property type="entry name" value="RadC_JAB"/>
</dbReference>
<evidence type="ECO:0000256" key="5">
    <source>
        <dbReference type="ARBA" id="ARBA00023049"/>
    </source>
</evidence>
<dbReference type="Proteomes" id="UP001597173">
    <property type="component" value="Unassembled WGS sequence"/>
</dbReference>
<dbReference type="CDD" id="cd08071">
    <property type="entry name" value="MPN_DUF2466"/>
    <property type="match status" value="1"/>
</dbReference>
<keyword evidence="3" id="KW-0378">Hydrolase</keyword>
<dbReference type="PANTHER" id="PTHR30471:SF3">
    <property type="entry name" value="UPF0758 PROTEIN YEES-RELATED"/>
    <property type="match status" value="1"/>
</dbReference>
<feature type="domain" description="MPN" evidence="8">
    <location>
        <begin position="160"/>
        <end position="282"/>
    </location>
</feature>
<sequence length="282" mass="30892">MAKRPAPTGEATAADEANRTLAEHGGTLFGDGDERGQFAERVTAPAAVKGRAITPRDGDDAHYHGHRERLRSRFRDHGEAALADYEILELVLFRLIPRRDTKPVAKALLDRFGTLAGVFGASPALLQEVKGIGEAVALDLKLIAAVSQRMLKSELRNKQVLGSWSSVINYCHAAMAHEDREQFRLLFLDKRNVLIADEVQGRGTVDHTPVYPREVVKRALELSATAIILVHNHPSGDPTPSRADIEMTKTIIETAKPLGITVHDHIIIGRDGHASLKGLRLI</sequence>
<comment type="caution">
    <text evidence="9">The sequence shown here is derived from an EMBL/GenBank/DDBJ whole genome shotgun (WGS) entry which is preliminary data.</text>
</comment>
<protein>
    <submittedName>
        <fullName evidence="9">DNA repair protein RadC</fullName>
    </submittedName>
</protein>
<evidence type="ECO:0000256" key="6">
    <source>
        <dbReference type="RuleBase" id="RU003797"/>
    </source>
</evidence>
<dbReference type="Gene3D" id="1.10.150.20">
    <property type="entry name" value="5' to 3' exonuclease, C-terminal subdomain"/>
    <property type="match status" value="1"/>
</dbReference>
<dbReference type="InterPro" id="IPR001405">
    <property type="entry name" value="UPF0758"/>
</dbReference>
<dbReference type="InterPro" id="IPR020891">
    <property type="entry name" value="UPF0758_CS"/>
</dbReference>
<evidence type="ECO:0000313" key="9">
    <source>
        <dbReference type="EMBL" id="MFD1326875.1"/>
    </source>
</evidence>
<dbReference type="RefSeq" id="WP_374840178.1">
    <property type="nucleotide sequence ID" value="NZ_JBHEEW010000013.1"/>
</dbReference>
<evidence type="ECO:0000256" key="7">
    <source>
        <dbReference type="SAM" id="MobiDB-lite"/>
    </source>
</evidence>
<dbReference type="Gene3D" id="3.40.140.10">
    <property type="entry name" value="Cytidine Deaminase, domain 2"/>
    <property type="match status" value="1"/>
</dbReference>
<keyword evidence="1" id="KW-0645">Protease</keyword>
<keyword evidence="10" id="KW-1185">Reference proteome</keyword>
<dbReference type="SUPFAM" id="SSF47781">
    <property type="entry name" value="RuvA domain 2-like"/>
    <property type="match status" value="1"/>
</dbReference>
<gene>
    <name evidence="9" type="primary">radC</name>
    <name evidence="9" type="ORF">ACFQ33_03075</name>
</gene>
<dbReference type="PROSITE" id="PS50249">
    <property type="entry name" value="MPN"/>
    <property type="match status" value="1"/>
</dbReference>
<dbReference type="NCBIfam" id="NF000642">
    <property type="entry name" value="PRK00024.1"/>
    <property type="match status" value="1"/>
</dbReference>
<evidence type="ECO:0000259" key="8">
    <source>
        <dbReference type="PROSITE" id="PS50249"/>
    </source>
</evidence>
<accession>A0ABW3YRE6</accession>
<reference evidence="10" key="1">
    <citation type="journal article" date="2019" name="Int. J. Syst. Evol. Microbiol.">
        <title>The Global Catalogue of Microorganisms (GCM) 10K type strain sequencing project: providing services to taxonomists for standard genome sequencing and annotation.</title>
        <authorList>
            <consortium name="The Broad Institute Genomics Platform"/>
            <consortium name="The Broad Institute Genome Sequencing Center for Infectious Disease"/>
            <person name="Wu L."/>
            <person name="Ma J."/>
        </authorList>
    </citation>
    <scope>NUCLEOTIDE SEQUENCE [LARGE SCALE GENOMIC DNA]</scope>
    <source>
        <strain evidence="10">CCUG 55609</strain>
    </source>
</reference>
<comment type="similarity">
    <text evidence="6">Belongs to the UPF0758 family.</text>
</comment>